<proteinExistence type="predicted"/>
<reference evidence="2" key="2">
    <citation type="journal article" date="2014" name="ISME J.">
        <title>Microbial stratification in low pH oxic and suboxic macroscopic growths along an acid mine drainage.</title>
        <authorList>
            <person name="Mendez-Garcia C."/>
            <person name="Mesa V."/>
            <person name="Sprenger R.R."/>
            <person name="Richter M."/>
            <person name="Diez M.S."/>
            <person name="Solano J."/>
            <person name="Bargiela R."/>
            <person name="Golyshina O.V."/>
            <person name="Manteca A."/>
            <person name="Ramos J.L."/>
            <person name="Gallego J.R."/>
            <person name="Llorente I."/>
            <person name="Martins Dos Santos V.A."/>
            <person name="Jensen O.N."/>
            <person name="Pelaez A.I."/>
            <person name="Sanchez J."/>
            <person name="Ferrer M."/>
        </authorList>
    </citation>
    <scope>NUCLEOTIDE SEQUENCE</scope>
</reference>
<dbReference type="Pfam" id="PF00149">
    <property type="entry name" value="Metallophos"/>
    <property type="match status" value="1"/>
</dbReference>
<feature type="non-terminal residue" evidence="2">
    <location>
        <position position="1"/>
    </location>
</feature>
<dbReference type="InterPro" id="IPR004843">
    <property type="entry name" value="Calcineurin-like_PHP"/>
</dbReference>
<dbReference type="EMBL" id="AUZY01001871">
    <property type="protein sequence ID" value="EQD73694.1"/>
    <property type="molecule type" value="Genomic_DNA"/>
</dbReference>
<dbReference type="GO" id="GO:0016787">
    <property type="term" value="F:hydrolase activity"/>
    <property type="evidence" value="ECO:0007669"/>
    <property type="project" value="InterPro"/>
</dbReference>
<sequence length="222" mass="24609">LLIGLGDYVDRTPPDVPNGSLLNALYLLQWAARFPDRVILLAGNHELARRIPVVPSDLPAEIDDLWGPGIERQLRIAHLLERGPLAAYTESGVYMAHAGFPRRHPRGHWSRAFEAPSEATLAEIVWADCGASQNRRRVVRAFTEGELDRFLSETGLVGILRGHDPDLTGRRVFHDRCLTLHTTRYFAEYGGVLAARVPLQGRLSSMADVPLVRLDPVAPASE</sequence>
<dbReference type="PANTHER" id="PTHR11668">
    <property type="entry name" value="SERINE/THREONINE PROTEIN PHOSPHATASE"/>
    <property type="match status" value="1"/>
</dbReference>
<dbReference type="SUPFAM" id="SSF56300">
    <property type="entry name" value="Metallo-dependent phosphatases"/>
    <property type="match status" value="1"/>
</dbReference>
<accession>T1CWW3</accession>
<dbReference type="InterPro" id="IPR050341">
    <property type="entry name" value="PP1_catalytic_subunit"/>
</dbReference>
<evidence type="ECO:0000259" key="1">
    <source>
        <dbReference type="Pfam" id="PF00149"/>
    </source>
</evidence>
<feature type="domain" description="Calcineurin-like phosphoesterase" evidence="1">
    <location>
        <begin position="3"/>
        <end position="165"/>
    </location>
</feature>
<dbReference type="AlphaFoldDB" id="T1CWW3"/>
<dbReference type="PANTHER" id="PTHR11668:SF496">
    <property type="entry name" value="SERINE_THREONINE-PROTEIN PHOSPHATASE"/>
    <property type="match status" value="1"/>
</dbReference>
<comment type="caution">
    <text evidence="2">The sequence shown here is derived from an EMBL/GenBank/DDBJ whole genome shotgun (WGS) entry which is preliminary data.</text>
</comment>
<protein>
    <submittedName>
        <fullName evidence="2">Protein serine/threonine phosphatase</fullName>
    </submittedName>
</protein>
<dbReference type="Gene3D" id="3.60.21.10">
    <property type="match status" value="1"/>
</dbReference>
<dbReference type="InterPro" id="IPR029052">
    <property type="entry name" value="Metallo-depent_PP-like"/>
</dbReference>
<organism evidence="2">
    <name type="scientific">mine drainage metagenome</name>
    <dbReference type="NCBI Taxonomy" id="410659"/>
    <lineage>
        <taxon>unclassified sequences</taxon>
        <taxon>metagenomes</taxon>
        <taxon>ecological metagenomes</taxon>
    </lineage>
</organism>
<gene>
    <name evidence="2" type="ORF">B1B_03086</name>
</gene>
<evidence type="ECO:0000313" key="2">
    <source>
        <dbReference type="EMBL" id="EQD73694.1"/>
    </source>
</evidence>
<reference evidence="2" key="1">
    <citation type="submission" date="2013-08" db="EMBL/GenBank/DDBJ databases">
        <authorList>
            <person name="Mendez C."/>
            <person name="Richter M."/>
            <person name="Ferrer M."/>
            <person name="Sanchez J."/>
        </authorList>
    </citation>
    <scope>NUCLEOTIDE SEQUENCE</scope>
</reference>
<name>T1CWW3_9ZZZZ</name>